<proteinExistence type="predicted"/>
<dbReference type="FunFam" id="3.40.50.300:FF:000326">
    <property type="entry name" value="P-loop containing nucleoside triphosphate hydrolase"/>
    <property type="match status" value="1"/>
</dbReference>
<dbReference type="AlphaFoldDB" id="A0AAP0RF02"/>
<dbReference type="InterPro" id="IPR047187">
    <property type="entry name" value="SF1_C_Upf1"/>
</dbReference>
<dbReference type="Pfam" id="PF13087">
    <property type="entry name" value="AAA_12"/>
    <property type="match status" value="1"/>
</dbReference>
<evidence type="ECO:0000259" key="6">
    <source>
        <dbReference type="Pfam" id="PF20073"/>
    </source>
</evidence>
<dbReference type="CDD" id="cd18808">
    <property type="entry name" value="SF1_C_Upf1"/>
    <property type="match status" value="1"/>
</dbReference>
<evidence type="ECO:0000256" key="4">
    <source>
        <dbReference type="ARBA" id="ARBA00022840"/>
    </source>
</evidence>
<dbReference type="SUPFAM" id="SSF52540">
    <property type="entry name" value="P-loop containing nucleoside triphosphate hydrolases"/>
    <property type="match status" value="1"/>
</dbReference>
<reference evidence="7 8" key="1">
    <citation type="journal article" date="2024" name="Plant J.">
        <title>Genome sequences and population genomics reveal climatic adaptation and genomic divergence between two closely related sweetgum species.</title>
        <authorList>
            <person name="Xu W.Q."/>
            <person name="Ren C.Q."/>
            <person name="Zhang X.Y."/>
            <person name="Comes H.P."/>
            <person name="Liu X.H."/>
            <person name="Li Y.G."/>
            <person name="Kettle C.J."/>
            <person name="Jalonen R."/>
            <person name="Gaisberger H."/>
            <person name="Ma Y.Z."/>
            <person name="Qiu Y.X."/>
        </authorList>
    </citation>
    <scope>NUCLEOTIDE SEQUENCE [LARGE SCALE GENOMIC DNA]</scope>
    <source>
        <strain evidence="7">Hangzhou</strain>
    </source>
</reference>
<evidence type="ECO:0000256" key="3">
    <source>
        <dbReference type="ARBA" id="ARBA00022806"/>
    </source>
</evidence>
<dbReference type="Gene3D" id="3.40.50.300">
    <property type="entry name" value="P-loop containing nucleotide triphosphate hydrolases"/>
    <property type="match status" value="1"/>
</dbReference>
<gene>
    <name evidence="7" type="ORF">L1049_023077</name>
</gene>
<keyword evidence="3" id="KW-0347">Helicase</keyword>
<evidence type="ECO:0000256" key="1">
    <source>
        <dbReference type="ARBA" id="ARBA00022741"/>
    </source>
</evidence>
<organism evidence="7 8">
    <name type="scientific">Liquidambar formosana</name>
    <name type="common">Formosan gum</name>
    <dbReference type="NCBI Taxonomy" id="63359"/>
    <lineage>
        <taxon>Eukaryota</taxon>
        <taxon>Viridiplantae</taxon>
        <taxon>Streptophyta</taxon>
        <taxon>Embryophyta</taxon>
        <taxon>Tracheophyta</taxon>
        <taxon>Spermatophyta</taxon>
        <taxon>Magnoliopsida</taxon>
        <taxon>eudicotyledons</taxon>
        <taxon>Gunneridae</taxon>
        <taxon>Pentapetalae</taxon>
        <taxon>Saxifragales</taxon>
        <taxon>Altingiaceae</taxon>
        <taxon>Liquidambar</taxon>
    </lineage>
</organism>
<dbReference type="GO" id="GO:0005694">
    <property type="term" value="C:chromosome"/>
    <property type="evidence" value="ECO:0007669"/>
    <property type="project" value="UniProtKB-ARBA"/>
</dbReference>
<feature type="domain" description="DUF6469" evidence="6">
    <location>
        <begin position="80"/>
        <end position="209"/>
    </location>
</feature>
<dbReference type="GO" id="GO:0016787">
    <property type="term" value="F:hydrolase activity"/>
    <property type="evidence" value="ECO:0007669"/>
    <property type="project" value="UniProtKB-KW"/>
</dbReference>
<name>A0AAP0RF02_LIQFO</name>
<keyword evidence="1" id="KW-0547">Nucleotide-binding</keyword>
<protein>
    <recommendedName>
        <fullName evidence="9">DNA2/NAM7 helicase-like C-terminal domain-containing protein</fullName>
    </recommendedName>
</protein>
<dbReference type="InterPro" id="IPR045055">
    <property type="entry name" value="DNA2/NAM7-like"/>
</dbReference>
<evidence type="ECO:0000256" key="2">
    <source>
        <dbReference type="ARBA" id="ARBA00022801"/>
    </source>
</evidence>
<dbReference type="InterPro" id="IPR045529">
    <property type="entry name" value="DUF6469"/>
</dbReference>
<accession>A0AAP0RF02</accession>
<dbReference type="PANTHER" id="PTHR10887">
    <property type="entry name" value="DNA2/NAM7 HELICASE FAMILY"/>
    <property type="match status" value="1"/>
</dbReference>
<keyword evidence="2" id="KW-0378">Hydrolase</keyword>
<dbReference type="GO" id="GO:0004386">
    <property type="term" value="F:helicase activity"/>
    <property type="evidence" value="ECO:0007669"/>
    <property type="project" value="UniProtKB-KW"/>
</dbReference>
<dbReference type="InterPro" id="IPR027417">
    <property type="entry name" value="P-loop_NTPase"/>
</dbReference>
<dbReference type="InterPro" id="IPR041679">
    <property type="entry name" value="DNA2/NAM7-like_C"/>
</dbReference>
<evidence type="ECO:0008006" key="9">
    <source>
        <dbReference type="Google" id="ProtNLM"/>
    </source>
</evidence>
<dbReference type="EMBL" id="JBBPBK010000011">
    <property type="protein sequence ID" value="KAK9275807.1"/>
    <property type="molecule type" value="Genomic_DNA"/>
</dbReference>
<dbReference type="GO" id="GO:0005524">
    <property type="term" value="F:ATP binding"/>
    <property type="evidence" value="ECO:0007669"/>
    <property type="project" value="UniProtKB-KW"/>
</dbReference>
<dbReference type="PANTHER" id="PTHR10887:SF515">
    <property type="entry name" value="P-LOOP CONTAINING NUCLEOSIDE TRIPHOSPHATE HYDROLASES SUPERFAMILY PROTEIN"/>
    <property type="match status" value="1"/>
</dbReference>
<comment type="caution">
    <text evidence="7">The sequence shown here is derived from an EMBL/GenBank/DDBJ whole genome shotgun (WGS) entry which is preliminary data.</text>
</comment>
<feature type="domain" description="DNA2/NAM7 helicase-like C-terminal" evidence="5">
    <location>
        <begin position="231"/>
        <end position="324"/>
    </location>
</feature>
<evidence type="ECO:0000313" key="7">
    <source>
        <dbReference type="EMBL" id="KAK9275807.1"/>
    </source>
</evidence>
<dbReference type="Proteomes" id="UP001415857">
    <property type="component" value="Unassembled WGS sequence"/>
</dbReference>
<keyword evidence="4" id="KW-0067">ATP-binding</keyword>
<sequence length="391" mass="44334">MMDDGDDKRRASSIDSRFTEILFSWSLEDIFNENLHANQVVKIPESFQTVGHYLGSFVFPVLEETRAQLCSSMEIIFRAPFAEVIDFGECKPYGTSLYDFKVDNWRNRFSDRGKEPYRTLPGDIFVLADAKPETISDLQRVGRKWTFALVTKIPDDDNEDDSSSKYFRVKAAKDIEIKKSMQKSMFVVFLTNVTTNKRIWNALHKLRNLTIIKEVLCTSSVEAMILQTHAWNGSKEKLSVGVVSPYAAQVVAIQEKLDRKYDNVDGFAVKVKSVDGFQGGEEDIIIISTVRSNRGGNIGFISNSRRTNVALTRARHCLWILGNAWTLANSESVWEKLVRDAKDRNCFFNADDDKDLAKAILEVNLMGIVYFSRGLGGRFFSVTTLGSHLEN</sequence>
<evidence type="ECO:0000259" key="5">
    <source>
        <dbReference type="Pfam" id="PF13087"/>
    </source>
</evidence>
<evidence type="ECO:0000313" key="8">
    <source>
        <dbReference type="Proteomes" id="UP001415857"/>
    </source>
</evidence>
<dbReference type="Pfam" id="PF20073">
    <property type="entry name" value="DUF6469"/>
    <property type="match status" value="1"/>
</dbReference>
<keyword evidence="8" id="KW-1185">Reference proteome</keyword>